<dbReference type="AlphaFoldDB" id="A0A903VM47"/>
<keyword evidence="3" id="KW-1185">Reference proteome</keyword>
<gene>
    <name evidence="2" type="primary">110681466</name>
</gene>
<sequence>MPAYAGFDSFASSRRTAESIYYTAKEFDSADESDCLRPHPMPISRRPSLMESLGPADAIFSRRYVDPWDMENYIYVRKQVLDPTSESEVPPSPAGEPIQSKFYYVPGDVESCRECSAEIVSPAAKGDLLGDEDDLEDDGIDDDDLEVDELDVVDDDGFYTERYDTVMEEDSIGGDDEHVYSTYTAIYNK</sequence>
<feature type="region of interest" description="Disordered" evidence="1">
    <location>
        <begin position="123"/>
        <end position="142"/>
    </location>
</feature>
<accession>A0A903VM47</accession>
<reference evidence="3" key="1">
    <citation type="submission" date="2017-06" db="EMBL/GenBank/DDBJ databases">
        <title>Aedes aegypti genome working group (AGWG) sequencing and assembly.</title>
        <authorList>
            <consortium name="Aedes aegypti Genome Working Group (AGWG)"/>
            <person name="Matthews B.J."/>
        </authorList>
    </citation>
    <scope>NUCLEOTIDE SEQUENCE [LARGE SCALE GENOMIC DNA]</scope>
    <source>
        <strain evidence="3">LVP_AGWG</strain>
    </source>
</reference>
<organism evidence="2 3">
    <name type="scientific">Aedes aegypti</name>
    <name type="common">Yellowfever mosquito</name>
    <name type="synonym">Culex aegypti</name>
    <dbReference type="NCBI Taxonomy" id="7159"/>
    <lineage>
        <taxon>Eukaryota</taxon>
        <taxon>Metazoa</taxon>
        <taxon>Ecdysozoa</taxon>
        <taxon>Arthropoda</taxon>
        <taxon>Hexapoda</taxon>
        <taxon>Insecta</taxon>
        <taxon>Pterygota</taxon>
        <taxon>Neoptera</taxon>
        <taxon>Endopterygota</taxon>
        <taxon>Diptera</taxon>
        <taxon>Nematocera</taxon>
        <taxon>Culicoidea</taxon>
        <taxon>Culicidae</taxon>
        <taxon>Culicinae</taxon>
        <taxon>Aedini</taxon>
        <taxon>Aedes</taxon>
        <taxon>Stegomyia</taxon>
    </lineage>
</organism>
<evidence type="ECO:0000313" key="2">
    <source>
        <dbReference type="EnsemblMetazoa" id="AAEL025676-PA"/>
    </source>
</evidence>
<dbReference type="EnsemblMetazoa" id="AAEL025676-RA">
    <property type="protein sequence ID" value="AAEL025676-PA"/>
    <property type="gene ID" value="AAEL025676"/>
</dbReference>
<protein>
    <submittedName>
        <fullName evidence="2">Uncharacterized protein</fullName>
    </submittedName>
</protein>
<reference evidence="2" key="2">
    <citation type="submission" date="2022-10" db="UniProtKB">
        <authorList>
            <consortium name="EnsemblMetazoa"/>
        </authorList>
    </citation>
    <scope>IDENTIFICATION</scope>
    <source>
        <strain evidence="2">LVP_AGWG</strain>
    </source>
</reference>
<name>A0A903VM47_AEDAE</name>
<evidence type="ECO:0000313" key="3">
    <source>
        <dbReference type="Proteomes" id="UP000008820"/>
    </source>
</evidence>
<dbReference type="Proteomes" id="UP000008820">
    <property type="component" value="Unassembled WGS sequence"/>
</dbReference>
<feature type="compositionally biased region" description="Acidic residues" evidence="1">
    <location>
        <begin position="129"/>
        <end position="142"/>
    </location>
</feature>
<proteinExistence type="predicted"/>
<dbReference type="OrthoDB" id="6630968at2759"/>
<evidence type="ECO:0000256" key="1">
    <source>
        <dbReference type="SAM" id="MobiDB-lite"/>
    </source>
</evidence>